<evidence type="ECO:0000256" key="1">
    <source>
        <dbReference type="ARBA" id="ARBA00004651"/>
    </source>
</evidence>
<dbReference type="GO" id="GO:0009236">
    <property type="term" value="P:cobalamin biosynthetic process"/>
    <property type="evidence" value="ECO:0007669"/>
    <property type="project" value="UniProtKB-UniRule"/>
</dbReference>
<feature type="transmembrane region" description="Helical" evidence="9">
    <location>
        <begin position="301"/>
        <end position="326"/>
    </location>
</feature>
<dbReference type="EMBL" id="QPIX01000001">
    <property type="protein sequence ID" value="RCW28644.1"/>
    <property type="molecule type" value="Genomic_DNA"/>
</dbReference>
<evidence type="ECO:0000313" key="10">
    <source>
        <dbReference type="EMBL" id="RCW28644.1"/>
    </source>
</evidence>
<evidence type="ECO:0000256" key="8">
    <source>
        <dbReference type="ARBA" id="ARBA00023136"/>
    </source>
</evidence>
<keyword evidence="11" id="KW-1185">Reference proteome</keyword>
<reference evidence="10 11" key="1">
    <citation type="submission" date="2018-07" db="EMBL/GenBank/DDBJ databases">
        <title>Genomic Encyclopedia of Type Strains, Phase IV (KMG-IV): sequencing the most valuable type-strain genomes for metagenomic binning, comparative biology and taxonomic classification.</title>
        <authorList>
            <person name="Goeker M."/>
        </authorList>
    </citation>
    <scope>NUCLEOTIDE SEQUENCE [LARGE SCALE GENOMIC DNA]</scope>
    <source>
        <strain evidence="10 11">DSM 25528</strain>
    </source>
</reference>
<feature type="transmembrane region" description="Helical" evidence="9">
    <location>
        <begin position="59"/>
        <end position="76"/>
    </location>
</feature>
<dbReference type="GO" id="GO:0005886">
    <property type="term" value="C:plasma membrane"/>
    <property type="evidence" value="ECO:0007669"/>
    <property type="project" value="UniProtKB-SubCell"/>
</dbReference>
<dbReference type="GO" id="GO:0015420">
    <property type="term" value="F:ABC-type vitamin B12 transporter activity"/>
    <property type="evidence" value="ECO:0007669"/>
    <property type="project" value="UniProtKB-UniRule"/>
</dbReference>
<sequence length="327" mass="34065">MSGTIFSVLFLALVLDRFVGDPAWLWQRVRHPVVVFGAAIDALDRRMNRDSLAGDVRRRNGVVAIVLLLVGAALAGSLLHGLFAALGLVGFLLEIAVVAVLLAQKSLKDHVAAVADGLRREGLAGGRRAVSMIVGRDPETLDEAGVVRAAIESLAENFADGTVAPAFWYAVAGLPGIFAYKMLNTADSMIGHKSPKYRDFGWASARLDDLANWPAARLSSLLIAAGAAIRQGGAAARRSLSVAFRDSGLHRSPNSGWPEAAMAGALDIRLAGPRIYGGQVVSEPMINGAGRAEAEAGDIGAAVGIFDAACSSLAVLVLGLTVIAILL</sequence>
<dbReference type="GO" id="GO:0048472">
    <property type="term" value="F:threonine-phosphate decarboxylase activity"/>
    <property type="evidence" value="ECO:0007669"/>
    <property type="project" value="InterPro"/>
</dbReference>
<dbReference type="Proteomes" id="UP000252582">
    <property type="component" value="Unassembled WGS sequence"/>
</dbReference>
<dbReference type="AlphaFoldDB" id="A0A6I7HSC6"/>
<evidence type="ECO:0000256" key="2">
    <source>
        <dbReference type="ARBA" id="ARBA00004953"/>
    </source>
</evidence>
<dbReference type="Pfam" id="PF03186">
    <property type="entry name" value="CobD_Cbib"/>
    <property type="match status" value="1"/>
</dbReference>
<evidence type="ECO:0000313" key="11">
    <source>
        <dbReference type="Proteomes" id="UP000252582"/>
    </source>
</evidence>
<dbReference type="InterPro" id="IPR004485">
    <property type="entry name" value="Cobalamin_biosynth_CobD/CbiB"/>
</dbReference>
<comment type="function">
    <text evidence="9">Converts cobyric acid to cobinamide by the addition of aminopropanol on the F carboxylic group.</text>
</comment>
<evidence type="ECO:0000256" key="4">
    <source>
        <dbReference type="ARBA" id="ARBA00022475"/>
    </source>
</evidence>
<comment type="similarity">
    <text evidence="3 9">Belongs to the CobD/CbiB family.</text>
</comment>
<dbReference type="NCBIfam" id="TIGR00380">
    <property type="entry name" value="cobal_cbiB"/>
    <property type="match status" value="1"/>
</dbReference>
<name>A0A6I7HSC6_9HYPH</name>
<comment type="caution">
    <text evidence="9">Lacks conserved residue(s) required for the propagation of feature annotation.</text>
</comment>
<dbReference type="RefSeq" id="WP_114361683.1">
    <property type="nucleotide sequence ID" value="NZ_QPIX01000001.1"/>
</dbReference>
<keyword evidence="8 9" id="KW-0472">Membrane</keyword>
<dbReference type="PANTHER" id="PTHR34308:SF1">
    <property type="entry name" value="COBALAMIN BIOSYNTHESIS PROTEIN CBIB"/>
    <property type="match status" value="1"/>
</dbReference>
<protein>
    <recommendedName>
        <fullName evidence="9">Cobalamin biosynthesis protein CobD</fullName>
    </recommendedName>
</protein>
<comment type="subcellular location">
    <subcellularLocation>
        <location evidence="1 9">Cell membrane</location>
        <topology evidence="1 9">Multi-pass membrane protein</topology>
    </subcellularLocation>
</comment>
<dbReference type="UniPathway" id="UPA00148"/>
<evidence type="ECO:0000256" key="7">
    <source>
        <dbReference type="ARBA" id="ARBA00022989"/>
    </source>
</evidence>
<keyword evidence="4 9" id="KW-1003">Cell membrane</keyword>
<evidence type="ECO:0000256" key="9">
    <source>
        <dbReference type="HAMAP-Rule" id="MF_00024"/>
    </source>
</evidence>
<evidence type="ECO:0000256" key="3">
    <source>
        <dbReference type="ARBA" id="ARBA00006263"/>
    </source>
</evidence>
<keyword evidence="5 9" id="KW-0169">Cobalamin biosynthesis</keyword>
<organism evidence="10 11">
    <name type="scientific">Ciceribacter lividus</name>
    <dbReference type="NCBI Taxonomy" id="1197950"/>
    <lineage>
        <taxon>Bacteria</taxon>
        <taxon>Pseudomonadati</taxon>
        <taxon>Pseudomonadota</taxon>
        <taxon>Alphaproteobacteria</taxon>
        <taxon>Hyphomicrobiales</taxon>
        <taxon>Rhizobiaceae</taxon>
        <taxon>Ciceribacter</taxon>
    </lineage>
</organism>
<proteinExistence type="inferred from homology"/>
<evidence type="ECO:0000256" key="6">
    <source>
        <dbReference type="ARBA" id="ARBA00022692"/>
    </source>
</evidence>
<dbReference type="PANTHER" id="PTHR34308">
    <property type="entry name" value="COBALAMIN BIOSYNTHESIS PROTEIN CBIB"/>
    <property type="match status" value="1"/>
</dbReference>
<feature type="transmembrane region" description="Helical" evidence="9">
    <location>
        <begin position="82"/>
        <end position="103"/>
    </location>
</feature>
<keyword evidence="6 9" id="KW-0812">Transmembrane</keyword>
<gene>
    <name evidence="9" type="primary">cobD</name>
    <name evidence="10" type="ORF">DFR48_101661</name>
</gene>
<comment type="caution">
    <text evidence="10">The sequence shown here is derived from an EMBL/GenBank/DDBJ whole genome shotgun (WGS) entry which is preliminary data.</text>
</comment>
<comment type="pathway">
    <text evidence="2 9">Cofactor biosynthesis; adenosylcobalamin biosynthesis.</text>
</comment>
<accession>A0A6I7HSC6</accession>
<keyword evidence="7 9" id="KW-1133">Transmembrane helix</keyword>
<evidence type="ECO:0000256" key="5">
    <source>
        <dbReference type="ARBA" id="ARBA00022573"/>
    </source>
</evidence>
<dbReference type="HAMAP" id="MF_00024">
    <property type="entry name" value="CobD_CbiB"/>
    <property type="match status" value="1"/>
</dbReference>